<comment type="similarity">
    <text evidence="7">Belongs to the YfgM family.</text>
</comment>
<dbReference type="PANTHER" id="PTHR38035:SF1">
    <property type="entry name" value="ANCILLARY SECYEG TRANSLOCON SUBUNIT"/>
    <property type="match status" value="1"/>
</dbReference>
<evidence type="ECO:0000256" key="2">
    <source>
        <dbReference type="ARBA" id="ARBA00022475"/>
    </source>
</evidence>
<dbReference type="InterPro" id="IPR018704">
    <property type="entry name" value="SecYEG/CpoB_TPR"/>
</dbReference>
<keyword evidence="12" id="KW-1185">Reference proteome</keyword>
<protein>
    <recommendedName>
        <fullName evidence="8">Ancillary SecYEG translocon subunit</fullName>
    </recommendedName>
</protein>
<dbReference type="InterPro" id="IPR011990">
    <property type="entry name" value="TPR-like_helical_dom_sf"/>
</dbReference>
<evidence type="ECO:0000256" key="8">
    <source>
        <dbReference type="ARBA" id="ARBA00024235"/>
    </source>
</evidence>
<dbReference type="GO" id="GO:0005886">
    <property type="term" value="C:plasma membrane"/>
    <property type="evidence" value="ECO:0007669"/>
    <property type="project" value="UniProtKB-SubCell"/>
</dbReference>
<dbReference type="PANTHER" id="PTHR38035">
    <property type="entry name" value="UPF0070 PROTEIN YFGM"/>
    <property type="match status" value="1"/>
</dbReference>
<comment type="subcellular location">
    <subcellularLocation>
        <location evidence="1">Cell membrane</location>
        <topology evidence="1">Single-pass type II membrane protein</topology>
    </subcellularLocation>
</comment>
<sequence>MSDDSFIREVNEELRSDQMKALWTRYGMLAVAVAALVIVGTAAYVGYDYWSSNRANESGDRFAAALQQIEDGNRQEALDALKQLEEEGFGAYPLLARLRQATLLATGGEADAAVEEFDAVASDSSAPQEIRDVARLRAGLLLVDNGSAADVAARVETLTGDAHPMRHLAREALGLAAMKEDRTDEAVTLFEQITNDAAAPAGVRQRAEVMLELITASGKANG</sequence>
<evidence type="ECO:0000313" key="12">
    <source>
        <dbReference type="Proteomes" id="UP000053675"/>
    </source>
</evidence>
<dbReference type="Proteomes" id="UP000053675">
    <property type="component" value="Unassembled WGS sequence"/>
</dbReference>
<dbReference type="Pfam" id="PF09976">
    <property type="entry name" value="TPR_21"/>
    <property type="match status" value="1"/>
</dbReference>
<dbReference type="PATRIC" id="fig|472175.3.peg.1855"/>
<dbReference type="OrthoDB" id="7173339at2"/>
<evidence type="ECO:0000256" key="1">
    <source>
        <dbReference type="ARBA" id="ARBA00004401"/>
    </source>
</evidence>
<keyword evidence="6" id="KW-0143">Chaperone</keyword>
<accession>A0A084UCX1</accession>
<keyword evidence="5 9" id="KW-0472">Membrane</keyword>
<dbReference type="RefSeq" id="WP_036482078.1">
    <property type="nucleotide sequence ID" value="NZ_JMQM01000001.1"/>
</dbReference>
<dbReference type="InterPro" id="IPR026039">
    <property type="entry name" value="YfgM"/>
</dbReference>
<evidence type="ECO:0000256" key="3">
    <source>
        <dbReference type="ARBA" id="ARBA00022692"/>
    </source>
</evidence>
<dbReference type="EMBL" id="JMQM01000001">
    <property type="protein sequence ID" value="KFB10807.1"/>
    <property type="molecule type" value="Genomic_DNA"/>
</dbReference>
<proteinExistence type="inferred from homology"/>
<dbReference type="Gene3D" id="1.25.40.10">
    <property type="entry name" value="Tetratricopeptide repeat domain"/>
    <property type="match status" value="1"/>
</dbReference>
<gene>
    <name evidence="11" type="ORF">EL18_01847</name>
</gene>
<evidence type="ECO:0000313" key="11">
    <source>
        <dbReference type="EMBL" id="KFB10807.1"/>
    </source>
</evidence>
<organism evidence="11 12">
    <name type="scientific">Nitratireductor basaltis</name>
    <dbReference type="NCBI Taxonomy" id="472175"/>
    <lineage>
        <taxon>Bacteria</taxon>
        <taxon>Pseudomonadati</taxon>
        <taxon>Pseudomonadota</taxon>
        <taxon>Alphaproteobacteria</taxon>
        <taxon>Hyphomicrobiales</taxon>
        <taxon>Phyllobacteriaceae</taxon>
        <taxon>Nitratireductor</taxon>
    </lineage>
</organism>
<evidence type="ECO:0000256" key="9">
    <source>
        <dbReference type="SAM" id="Phobius"/>
    </source>
</evidence>
<feature type="domain" description="Ancillary SecYEG translocon subunit/Cell division coordinator CpoB TPR" evidence="10">
    <location>
        <begin position="20"/>
        <end position="198"/>
    </location>
</feature>
<evidence type="ECO:0000256" key="7">
    <source>
        <dbReference type="ARBA" id="ARBA00024197"/>
    </source>
</evidence>
<dbReference type="AlphaFoldDB" id="A0A084UCX1"/>
<reference evidence="11 12" key="1">
    <citation type="submission" date="2014-05" db="EMBL/GenBank/DDBJ databases">
        <title>Draft Genome Sequence of Nitratireductor basaltis Strain UMTGB225, A Marine Bacterium Isolated from Green Barrel Tunicate.</title>
        <authorList>
            <person name="Gan H.Y."/>
        </authorList>
    </citation>
    <scope>NUCLEOTIDE SEQUENCE [LARGE SCALE GENOMIC DNA]</scope>
    <source>
        <strain evidence="11 12">UMTGB225</strain>
    </source>
</reference>
<keyword evidence="2" id="KW-1003">Cell membrane</keyword>
<dbReference type="STRING" id="472175.EL18_01847"/>
<evidence type="ECO:0000256" key="6">
    <source>
        <dbReference type="ARBA" id="ARBA00023186"/>
    </source>
</evidence>
<evidence type="ECO:0000256" key="5">
    <source>
        <dbReference type="ARBA" id="ARBA00023136"/>
    </source>
</evidence>
<dbReference type="GO" id="GO:0044877">
    <property type="term" value="F:protein-containing complex binding"/>
    <property type="evidence" value="ECO:0007669"/>
    <property type="project" value="InterPro"/>
</dbReference>
<feature type="transmembrane region" description="Helical" evidence="9">
    <location>
        <begin position="26"/>
        <end position="47"/>
    </location>
</feature>
<dbReference type="eggNOG" id="COG4649">
    <property type="taxonomic scope" value="Bacteria"/>
</dbReference>
<name>A0A084UCX1_9HYPH</name>
<evidence type="ECO:0000259" key="10">
    <source>
        <dbReference type="Pfam" id="PF09976"/>
    </source>
</evidence>
<keyword evidence="3 9" id="KW-0812">Transmembrane</keyword>
<evidence type="ECO:0000256" key="4">
    <source>
        <dbReference type="ARBA" id="ARBA00022989"/>
    </source>
</evidence>
<comment type="caution">
    <text evidence="11">The sequence shown here is derived from an EMBL/GenBank/DDBJ whole genome shotgun (WGS) entry which is preliminary data.</text>
</comment>
<keyword evidence="4 9" id="KW-1133">Transmembrane helix</keyword>